<dbReference type="Gene3D" id="3.90.226.10">
    <property type="entry name" value="2-enoyl-CoA Hydratase, Chain A, domain 1"/>
    <property type="match status" value="1"/>
</dbReference>
<evidence type="ECO:0000313" key="4">
    <source>
        <dbReference type="Proteomes" id="UP000479692"/>
    </source>
</evidence>
<accession>A0A7C9LHZ6</accession>
<dbReference type="GO" id="GO:0008236">
    <property type="term" value="F:serine-type peptidase activity"/>
    <property type="evidence" value="ECO:0007669"/>
    <property type="project" value="InterPro"/>
</dbReference>
<dbReference type="AlphaFoldDB" id="A0A7C9LHZ6"/>
<feature type="chain" id="PRO_5028825502" evidence="1">
    <location>
        <begin position="20"/>
        <end position="492"/>
    </location>
</feature>
<dbReference type="RefSeq" id="WP_156642818.1">
    <property type="nucleotide sequence ID" value="NZ_WOXT01000004.1"/>
</dbReference>
<name>A0A7C9LHZ6_9GAMM</name>
<dbReference type="InterPro" id="IPR029045">
    <property type="entry name" value="ClpP/crotonase-like_dom_sf"/>
</dbReference>
<dbReference type="GO" id="GO:0007165">
    <property type="term" value="P:signal transduction"/>
    <property type="evidence" value="ECO:0007669"/>
    <property type="project" value="TreeGrafter"/>
</dbReference>
<dbReference type="Proteomes" id="UP000479692">
    <property type="component" value="Unassembled WGS sequence"/>
</dbReference>
<dbReference type="GO" id="GO:0006508">
    <property type="term" value="P:proteolysis"/>
    <property type="evidence" value="ECO:0007669"/>
    <property type="project" value="InterPro"/>
</dbReference>
<comment type="caution">
    <text evidence="3">The sequence shown here is derived from an EMBL/GenBank/DDBJ whole genome shotgun (WGS) entry which is preliminary data.</text>
</comment>
<sequence length="492" mass="55135">MRRWICALLLIGIVRFASAATPQALPTFDRAALQADVDVLVQAYTRLHPGIYRYNTPAQFDAHVRELRKALDGSRDLRQAYLAFSEFAATIRCGHTYANPTNQTESIQHALLEAQDRVPFEFRWLDGRMIVTRDLTADHVLPRGSEIESIDDVPVARILDRLMHIARADGSNDGKRIALLEVQGTEKYETFDVYLSLYFPQIGATQTLAIRTPSGERQTVEVQALTYAQRLAARHEGDDDPQSGWSFDTSDQTLAILRMPTWALYDSKWDWKAFLDRTFAELDRRKPTGLVIDLRGNEGGLDVGDAILPHLLSAPLVLQEPPRLVRYRKVPDALAPMLDTWDPSFKDWGSDAVRHDDRFYTLRDDDGNVGPRRIEPKSPRYAGRVFVLVGPTNSSATFQFAEQVQRNRLGTLVGQTTGGNQRGINGGAFFFLRLPNTQIELDLPLIARFVDGVPDAGMTPDIAVVPSVEDIAQGRDAELARVREELGKSPKD</sequence>
<proteinExistence type="predicted"/>
<dbReference type="PANTHER" id="PTHR32060:SF30">
    <property type="entry name" value="CARBOXY-TERMINAL PROCESSING PROTEASE CTPA"/>
    <property type="match status" value="1"/>
</dbReference>
<dbReference type="EMBL" id="WOXT01000004">
    <property type="protein sequence ID" value="MUV15281.1"/>
    <property type="molecule type" value="Genomic_DNA"/>
</dbReference>
<feature type="domain" description="Tail specific protease" evidence="2">
    <location>
        <begin position="254"/>
        <end position="421"/>
    </location>
</feature>
<evidence type="ECO:0000259" key="2">
    <source>
        <dbReference type="Pfam" id="PF03572"/>
    </source>
</evidence>
<evidence type="ECO:0000313" key="3">
    <source>
        <dbReference type="EMBL" id="MUV15281.1"/>
    </source>
</evidence>
<keyword evidence="1" id="KW-0732">Signal</keyword>
<keyword evidence="4" id="KW-1185">Reference proteome</keyword>
<feature type="signal peptide" evidence="1">
    <location>
        <begin position="1"/>
        <end position="19"/>
    </location>
</feature>
<reference evidence="3 4" key="1">
    <citation type="submission" date="2019-12" db="EMBL/GenBank/DDBJ databases">
        <authorList>
            <person name="Xu J."/>
        </authorList>
    </citation>
    <scope>NUCLEOTIDE SEQUENCE [LARGE SCALE GENOMIC DNA]</scope>
    <source>
        <strain evidence="3 4">HX-5-24</strain>
    </source>
</reference>
<dbReference type="GO" id="GO:0030288">
    <property type="term" value="C:outer membrane-bounded periplasmic space"/>
    <property type="evidence" value="ECO:0007669"/>
    <property type="project" value="TreeGrafter"/>
</dbReference>
<dbReference type="InterPro" id="IPR005151">
    <property type="entry name" value="Tail-specific_protease"/>
</dbReference>
<evidence type="ECO:0000256" key="1">
    <source>
        <dbReference type="SAM" id="SignalP"/>
    </source>
</evidence>
<protein>
    <submittedName>
        <fullName evidence="3">Peptidase S41</fullName>
    </submittedName>
</protein>
<dbReference type="SUPFAM" id="SSF52096">
    <property type="entry name" value="ClpP/crotonase"/>
    <property type="match status" value="1"/>
</dbReference>
<dbReference type="PANTHER" id="PTHR32060">
    <property type="entry name" value="TAIL-SPECIFIC PROTEASE"/>
    <property type="match status" value="1"/>
</dbReference>
<dbReference type="Pfam" id="PF03572">
    <property type="entry name" value="Peptidase_S41"/>
    <property type="match status" value="1"/>
</dbReference>
<gene>
    <name evidence="3" type="ORF">GN331_13830</name>
</gene>
<organism evidence="3 4">
    <name type="scientific">Noviluteimonas gilva</name>
    <dbReference type="NCBI Taxonomy" id="2682097"/>
    <lineage>
        <taxon>Bacteria</taxon>
        <taxon>Pseudomonadati</taxon>
        <taxon>Pseudomonadota</taxon>
        <taxon>Gammaproteobacteria</taxon>
        <taxon>Lysobacterales</taxon>
        <taxon>Lysobacteraceae</taxon>
        <taxon>Noviluteimonas</taxon>
    </lineage>
</organism>
<dbReference type="GO" id="GO:0004175">
    <property type="term" value="F:endopeptidase activity"/>
    <property type="evidence" value="ECO:0007669"/>
    <property type="project" value="TreeGrafter"/>
</dbReference>